<dbReference type="PANTHER" id="PTHR17224:SF1">
    <property type="entry name" value="PEPTIDYL-TRNA HYDROLASE"/>
    <property type="match status" value="1"/>
</dbReference>
<name>E5XR32_SEGRC</name>
<evidence type="ECO:0000256" key="10">
    <source>
        <dbReference type="RuleBase" id="RU004320"/>
    </source>
</evidence>
<proteinExistence type="inferred from homology"/>
<dbReference type="CDD" id="cd00462">
    <property type="entry name" value="PTH"/>
    <property type="match status" value="1"/>
</dbReference>
<keyword evidence="2 8" id="KW-0820">tRNA-binding</keyword>
<comment type="similarity">
    <text evidence="5 8 10">Belongs to the PTH family.</text>
</comment>
<feature type="binding site" evidence="8">
    <location>
        <position position="59"/>
    </location>
    <ligand>
        <name>tRNA</name>
        <dbReference type="ChEBI" id="CHEBI:17843"/>
    </ligand>
</feature>
<evidence type="ECO:0000256" key="7">
    <source>
        <dbReference type="ARBA" id="ARBA00050038"/>
    </source>
</evidence>
<dbReference type="InterPro" id="IPR018171">
    <property type="entry name" value="Pept_tRNA_hydro_CS"/>
</dbReference>
<comment type="caution">
    <text evidence="11">The sequence shown here is derived from an EMBL/GenBank/DDBJ whole genome shotgun (WGS) entry which is preliminary data.</text>
</comment>
<dbReference type="HAMAP" id="MF_00083">
    <property type="entry name" value="Pept_tRNA_hydro_bact"/>
    <property type="match status" value="1"/>
</dbReference>
<feature type="binding site" evidence="8">
    <location>
        <position position="61"/>
    </location>
    <ligand>
        <name>tRNA</name>
        <dbReference type="ChEBI" id="CHEBI:17843"/>
    </ligand>
</feature>
<dbReference type="PANTHER" id="PTHR17224">
    <property type="entry name" value="PEPTIDYL-TRNA HYDROLASE"/>
    <property type="match status" value="1"/>
</dbReference>
<feature type="site" description="Discriminates between blocked and unblocked aminoacyl-tRNA" evidence="8">
    <location>
        <position position="3"/>
    </location>
</feature>
<dbReference type="Gene3D" id="3.40.50.1470">
    <property type="entry name" value="Peptidyl-tRNA hydrolase"/>
    <property type="match status" value="1"/>
</dbReference>
<sequence>MGNPGAKYEKTRHNVGHMVVDLLVSRAGGSFRAHKTSGMLAAQLSFHGRAVILGKPTAYMNVCGPQIAKLARYFSVPPTDVVAVHDELDIGFGLVRLKRGGGEAGHNGLRSLSSSLGTKDYARIRVGVGRPPVGMETADFVLAGFTAVERRELPDLVERSADAVEWLVREGVEAAQNRLHG</sequence>
<comment type="subcellular location">
    <subcellularLocation>
        <location evidence="8">Cytoplasm</location>
    </subcellularLocation>
</comment>
<protein>
    <recommendedName>
        <fullName evidence="7 8">Peptidyl-tRNA hydrolase</fullName>
        <shortName evidence="8">Pth</shortName>
        <ecNumber evidence="1 8">3.1.1.29</ecNumber>
    </recommendedName>
</protein>
<dbReference type="GO" id="GO:0005737">
    <property type="term" value="C:cytoplasm"/>
    <property type="evidence" value="ECO:0007669"/>
    <property type="project" value="UniProtKB-SubCell"/>
</dbReference>
<dbReference type="PROSITE" id="PS01195">
    <property type="entry name" value="PEPT_TRNA_HYDROL_1"/>
    <property type="match status" value="1"/>
</dbReference>
<dbReference type="NCBIfam" id="TIGR00447">
    <property type="entry name" value="pth"/>
    <property type="match status" value="1"/>
</dbReference>
<feature type="binding site" evidence="8">
    <location>
        <position position="107"/>
    </location>
    <ligand>
        <name>tRNA</name>
        <dbReference type="ChEBI" id="CHEBI:17843"/>
    </ligand>
</feature>
<dbReference type="InterPro" id="IPR001328">
    <property type="entry name" value="Pept_tRNA_hydro"/>
</dbReference>
<dbReference type="Proteomes" id="UP000004816">
    <property type="component" value="Unassembled WGS sequence"/>
</dbReference>
<keyword evidence="3 8" id="KW-0378">Hydrolase</keyword>
<dbReference type="GO" id="GO:0000049">
    <property type="term" value="F:tRNA binding"/>
    <property type="evidence" value="ECO:0007669"/>
    <property type="project" value="UniProtKB-UniRule"/>
</dbReference>
<evidence type="ECO:0000256" key="5">
    <source>
        <dbReference type="ARBA" id="ARBA00038063"/>
    </source>
</evidence>
<dbReference type="GO" id="GO:0072344">
    <property type="term" value="P:rescue of stalled ribosome"/>
    <property type="evidence" value="ECO:0007669"/>
    <property type="project" value="UniProtKB-UniRule"/>
</dbReference>
<dbReference type="eggNOG" id="COG0193">
    <property type="taxonomic scope" value="Bacteria"/>
</dbReference>
<dbReference type="Pfam" id="PF01195">
    <property type="entry name" value="Pept_tRNA_hydro"/>
    <property type="match status" value="1"/>
</dbReference>
<evidence type="ECO:0000256" key="2">
    <source>
        <dbReference type="ARBA" id="ARBA00022555"/>
    </source>
</evidence>
<dbReference type="HOGENOM" id="CLU_062456_2_2_11"/>
<evidence type="ECO:0000256" key="9">
    <source>
        <dbReference type="RuleBase" id="RU000673"/>
    </source>
</evidence>
<dbReference type="GO" id="GO:0006515">
    <property type="term" value="P:protein quality control for misfolded or incompletely synthesized proteins"/>
    <property type="evidence" value="ECO:0007669"/>
    <property type="project" value="UniProtKB-UniRule"/>
</dbReference>
<dbReference type="PROSITE" id="PS01196">
    <property type="entry name" value="PEPT_TRNA_HYDROL_2"/>
    <property type="match status" value="1"/>
</dbReference>
<feature type="binding site" evidence="8">
    <location>
        <position position="8"/>
    </location>
    <ligand>
        <name>tRNA</name>
        <dbReference type="ChEBI" id="CHEBI:17843"/>
    </ligand>
</feature>
<dbReference type="InterPro" id="IPR036416">
    <property type="entry name" value="Pept_tRNA_hydro_sf"/>
</dbReference>
<comment type="function">
    <text evidence="8">Catalyzes the release of premature peptidyl moieties from peptidyl-tRNA molecules trapped in stalled 50S ribosomal subunits, and thus maintains levels of free tRNAs and 50S ribosomes.</text>
</comment>
<evidence type="ECO:0000313" key="12">
    <source>
        <dbReference type="Proteomes" id="UP000004816"/>
    </source>
</evidence>
<accession>E5XR32</accession>
<dbReference type="GO" id="GO:0004045">
    <property type="term" value="F:peptidyl-tRNA hydrolase activity"/>
    <property type="evidence" value="ECO:0007669"/>
    <property type="project" value="UniProtKB-UniRule"/>
</dbReference>
<gene>
    <name evidence="8" type="primary">pth</name>
    <name evidence="11" type="ORF">HMPREF9336_01954</name>
</gene>
<comment type="subunit">
    <text evidence="8">Monomer.</text>
</comment>
<keyword evidence="4 8" id="KW-0694">RNA-binding</keyword>
<keyword evidence="8" id="KW-0963">Cytoplasm</keyword>
<comment type="function">
    <text evidence="8">Hydrolyzes ribosome-free peptidyl-tRNAs (with 1 or more amino acids incorporated), which drop off the ribosome during protein synthesis, or as a result of ribosome stalling.</text>
</comment>
<evidence type="ECO:0000313" key="11">
    <source>
        <dbReference type="EMBL" id="EFV13185.1"/>
    </source>
</evidence>
<evidence type="ECO:0000256" key="8">
    <source>
        <dbReference type="HAMAP-Rule" id="MF_00083"/>
    </source>
</evidence>
<evidence type="ECO:0000256" key="1">
    <source>
        <dbReference type="ARBA" id="ARBA00013260"/>
    </source>
</evidence>
<evidence type="ECO:0000256" key="4">
    <source>
        <dbReference type="ARBA" id="ARBA00022884"/>
    </source>
</evidence>
<dbReference type="RefSeq" id="WP_007469875.1">
    <property type="nucleotide sequence ID" value="NZ_KI391953.1"/>
</dbReference>
<comment type="catalytic activity">
    <reaction evidence="6 8 9">
        <text>an N-acyl-L-alpha-aminoacyl-tRNA + H2O = an N-acyl-L-amino acid + a tRNA + H(+)</text>
        <dbReference type="Rhea" id="RHEA:54448"/>
        <dbReference type="Rhea" id="RHEA-COMP:10123"/>
        <dbReference type="Rhea" id="RHEA-COMP:13883"/>
        <dbReference type="ChEBI" id="CHEBI:15377"/>
        <dbReference type="ChEBI" id="CHEBI:15378"/>
        <dbReference type="ChEBI" id="CHEBI:59874"/>
        <dbReference type="ChEBI" id="CHEBI:78442"/>
        <dbReference type="ChEBI" id="CHEBI:138191"/>
        <dbReference type="EC" id="3.1.1.29"/>
    </reaction>
</comment>
<dbReference type="EC" id="3.1.1.29" evidence="1 8"/>
<dbReference type="EMBL" id="ACZI02000002">
    <property type="protein sequence ID" value="EFV13185.1"/>
    <property type="molecule type" value="Genomic_DNA"/>
</dbReference>
<keyword evidence="12" id="KW-1185">Reference proteome</keyword>
<organism evidence="11 12">
    <name type="scientific">Segniliparus rugosus (strain ATCC BAA-974 / DSM 45345 / CCUG 50838 / CIP 108380 / JCM 13579 / CDC 945)</name>
    <dbReference type="NCBI Taxonomy" id="679197"/>
    <lineage>
        <taxon>Bacteria</taxon>
        <taxon>Bacillati</taxon>
        <taxon>Actinomycetota</taxon>
        <taxon>Actinomycetes</taxon>
        <taxon>Mycobacteriales</taxon>
        <taxon>Segniliparaceae</taxon>
        <taxon>Segniliparus</taxon>
    </lineage>
</organism>
<dbReference type="SUPFAM" id="SSF53178">
    <property type="entry name" value="Peptidyl-tRNA hydrolase-like"/>
    <property type="match status" value="1"/>
</dbReference>
<reference evidence="11 12" key="1">
    <citation type="journal article" date="2011" name="Stand. Genomic Sci.">
        <title>High quality draft genome sequence of Segniliparus rugosus CDC 945(T)= (ATCC BAA-974(T)).</title>
        <authorList>
            <person name="Earl A.M."/>
            <person name="Desjardins C.A."/>
            <person name="Fitzgerald M.G."/>
            <person name="Arachchi H.M."/>
            <person name="Zeng Q."/>
            <person name="Mehta T."/>
            <person name="Griggs A."/>
            <person name="Birren B.W."/>
            <person name="Toney N.C."/>
            <person name="Carr J."/>
            <person name="Posey J."/>
            <person name="Butler W.R."/>
        </authorList>
    </citation>
    <scope>NUCLEOTIDE SEQUENCE [LARGE SCALE GENOMIC DNA]</scope>
    <source>
        <strain evidence="12">ATCC BAA-974 / DSM 45345 / CCUG 50838 / CIP 108380 / JCM 13579 / CDC 945</strain>
    </source>
</reference>
<dbReference type="AlphaFoldDB" id="E5XR32"/>
<feature type="active site" description="Proton acceptor" evidence="8">
    <location>
        <position position="13"/>
    </location>
</feature>
<evidence type="ECO:0000256" key="6">
    <source>
        <dbReference type="ARBA" id="ARBA00048707"/>
    </source>
</evidence>
<dbReference type="FunFam" id="3.40.50.1470:FF:000001">
    <property type="entry name" value="Peptidyl-tRNA hydrolase"/>
    <property type="match status" value="1"/>
</dbReference>
<feature type="site" description="Stabilizes the basic form of H active site to accept a proton" evidence="8">
    <location>
        <position position="86"/>
    </location>
</feature>
<evidence type="ECO:0000256" key="3">
    <source>
        <dbReference type="ARBA" id="ARBA00022801"/>
    </source>
</evidence>
<dbReference type="STRING" id="679197.HMPREF9336_01954"/>